<feature type="transmembrane region" description="Helical" evidence="2">
    <location>
        <begin position="203"/>
        <end position="229"/>
    </location>
</feature>
<sequence length="275" mass="30800">MRPPSKVIPKDSFYPPRNIDHDMPSSSLIPTNSMPIANRIIRTSRPHHHVPGGNTHKNHHALPLKLAWMVVTMGRLRSVFQGHKYVGRSSRDNFDIPERNPDLASFSMAQWELVLRVFRTEWKTSRFGCVIVVPLAITILQIDTVSEDIYARTAAIMSFLFSATGLVLSVSLLSIEPKFHARNSRNKWIQSSRTLEDLESTEFWSLFILPASLLIWSIIPNVIAVLILTWNGGGIVGSGTASAIVLMSLTTVLAGLMYRCKQTIRKLLTQPCLSS</sequence>
<reference evidence="3" key="1">
    <citation type="submission" date="2020-11" db="EMBL/GenBank/DDBJ databases">
        <authorList>
            <consortium name="DOE Joint Genome Institute"/>
            <person name="Ahrendt S."/>
            <person name="Riley R."/>
            <person name="Andreopoulos W."/>
            <person name="Labutti K."/>
            <person name="Pangilinan J."/>
            <person name="Ruiz-Duenas F.J."/>
            <person name="Barrasa J.M."/>
            <person name="Sanchez-Garcia M."/>
            <person name="Camarero S."/>
            <person name="Miyauchi S."/>
            <person name="Serrano A."/>
            <person name="Linde D."/>
            <person name="Babiker R."/>
            <person name="Drula E."/>
            <person name="Ayuso-Fernandez I."/>
            <person name="Pacheco R."/>
            <person name="Padilla G."/>
            <person name="Ferreira P."/>
            <person name="Barriuso J."/>
            <person name="Kellner H."/>
            <person name="Castanera R."/>
            <person name="Alfaro M."/>
            <person name="Ramirez L."/>
            <person name="Pisabarro A.G."/>
            <person name="Kuo A."/>
            <person name="Tritt A."/>
            <person name="Lipzen A."/>
            <person name="He G."/>
            <person name="Yan M."/>
            <person name="Ng V."/>
            <person name="Cullen D."/>
            <person name="Martin F."/>
            <person name="Rosso M.-N."/>
            <person name="Henrissat B."/>
            <person name="Hibbett D."/>
            <person name="Martinez A.T."/>
            <person name="Grigoriev I.V."/>
        </authorList>
    </citation>
    <scope>NUCLEOTIDE SEQUENCE</scope>
    <source>
        <strain evidence="3">CIRM-BRFM 674</strain>
    </source>
</reference>
<keyword evidence="4" id="KW-1185">Reference proteome</keyword>
<dbReference type="EMBL" id="MU155234">
    <property type="protein sequence ID" value="KAF9478442.1"/>
    <property type="molecule type" value="Genomic_DNA"/>
</dbReference>
<accession>A0A9P5YZH3</accession>
<name>A0A9P5YZH3_9AGAR</name>
<evidence type="ECO:0000256" key="1">
    <source>
        <dbReference type="SAM" id="MobiDB-lite"/>
    </source>
</evidence>
<gene>
    <name evidence="3" type="ORF">BDN70DRAFT_879960</name>
</gene>
<feature type="transmembrane region" description="Helical" evidence="2">
    <location>
        <begin position="235"/>
        <end position="258"/>
    </location>
</feature>
<dbReference type="Proteomes" id="UP000807469">
    <property type="component" value="Unassembled WGS sequence"/>
</dbReference>
<keyword evidence="2" id="KW-0472">Membrane</keyword>
<keyword evidence="2" id="KW-0812">Transmembrane</keyword>
<keyword evidence="2" id="KW-1133">Transmembrane helix</keyword>
<organism evidence="3 4">
    <name type="scientific">Pholiota conissans</name>
    <dbReference type="NCBI Taxonomy" id="109636"/>
    <lineage>
        <taxon>Eukaryota</taxon>
        <taxon>Fungi</taxon>
        <taxon>Dikarya</taxon>
        <taxon>Basidiomycota</taxon>
        <taxon>Agaricomycotina</taxon>
        <taxon>Agaricomycetes</taxon>
        <taxon>Agaricomycetidae</taxon>
        <taxon>Agaricales</taxon>
        <taxon>Agaricineae</taxon>
        <taxon>Strophariaceae</taxon>
        <taxon>Pholiota</taxon>
    </lineage>
</organism>
<feature type="transmembrane region" description="Helical" evidence="2">
    <location>
        <begin position="154"/>
        <end position="175"/>
    </location>
</feature>
<dbReference type="AlphaFoldDB" id="A0A9P5YZH3"/>
<proteinExistence type="predicted"/>
<comment type="caution">
    <text evidence="3">The sequence shown here is derived from an EMBL/GenBank/DDBJ whole genome shotgun (WGS) entry which is preliminary data.</text>
</comment>
<evidence type="ECO:0000256" key="2">
    <source>
        <dbReference type="SAM" id="Phobius"/>
    </source>
</evidence>
<feature type="region of interest" description="Disordered" evidence="1">
    <location>
        <begin position="1"/>
        <end position="28"/>
    </location>
</feature>
<evidence type="ECO:0000313" key="3">
    <source>
        <dbReference type="EMBL" id="KAF9478442.1"/>
    </source>
</evidence>
<evidence type="ECO:0000313" key="4">
    <source>
        <dbReference type="Proteomes" id="UP000807469"/>
    </source>
</evidence>
<feature type="transmembrane region" description="Helical" evidence="2">
    <location>
        <begin position="125"/>
        <end position="142"/>
    </location>
</feature>
<protein>
    <submittedName>
        <fullName evidence="3">Uncharacterized protein</fullName>
    </submittedName>
</protein>